<dbReference type="PANTHER" id="PTHR30528">
    <property type="entry name" value="CYTOPLASMIC PROTEIN"/>
    <property type="match status" value="1"/>
</dbReference>
<dbReference type="EMBL" id="BAER01000074">
    <property type="protein sequence ID" value="GAC33827.1"/>
    <property type="molecule type" value="Genomic_DNA"/>
</dbReference>
<dbReference type="STRING" id="1129793.GPLA_2934"/>
<dbReference type="PANTHER" id="PTHR30528:SF0">
    <property type="entry name" value="CYTOPLASMIC PROTEIN"/>
    <property type="match status" value="1"/>
</dbReference>
<dbReference type="AlphaFoldDB" id="K6ZU71"/>
<evidence type="ECO:0000313" key="2">
    <source>
        <dbReference type="Proteomes" id="UP000006322"/>
    </source>
</evidence>
<evidence type="ECO:0000313" key="1">
    <source>
        <dbReference type="EMBL" id="GAC33827.1"/>
    </source>
</evidence>
<organism evidence="1 2">
    <name type="scientific">Paraglaciecola polaris LMG 21857</name>
    <dbReference type="NCBI Taxonomy" id="1129793"/>
    <lineage>
        <taxon>Bacteria</taxon>
        <taxon>Pseudomonadati</taxon>
        <taxon>Pseudomonadota</taxon>
        <taxon>Gammaproteobacteria</taxon>
        <taxon>Alteromonadales</taxon>
        <taxon>Alteromonadaceae</taxon>
        <taxon>Paraglaciecola</taxon>
    </lineage>
</organism>
<reference evidence="2" key="1">
    <citation type="journal article" date="2014" name="Environ. Microbiol.">
        <title>Comparative genomics of the marine bacterial genus Glaciecola reveals the high degree of genomic diversity and genomic characteristic for cold adaptation.</title>
        <authorList>
            <person name="Qin Q.L."/>
            <person name="Xie B.B."/>
            <person name="Yu Y."/>
            <person name="Shu Y.L."/>
            <person name="Rong J.C."/>
            <person name="Zhang Y.J."/>
            <person name="Zhao D.L."/>
            <person name="Chen X.L."/>
            <person name="Zhang X.Y."/>
            <person name="Chen B."/>
            <person name="Zhou B.C."/>
            <person name="Zhang Y.Z."/>
        </authorList>
    </citation>
    <scope>NUCLEOTIDE SEQUENCE [LARGE SCALE GENOMIC DNA]</scope>
    <source>
        <strain evidence="2">LMG 21857</strain>
    </source>
</reference>
<dbReference type="OrthoDB" id="9787207at2"/>
<keyword evidence="2" id="KW-1185">Reference proteome</keyword>
<evidence type="ECO:0008006" key="3">
    <source>
        <dbReference type="Google" id="ProtNLM"/>
    </source>
</evidence>
<dbReference type="Proteomes" id="UP000006322">
    <property type="component" value="Unassembled WGS sequence"/>
</dbReference>
<dbReference type="RefSeq" id="WP_007105594.1">
    <property type="nucleotide sequence ID" value="NZ_BAER01000074.1"/>
</dbReference>
<sequence>MPETLSPQQARKLILHAQRLPAGKQTTKPISATLAAIEALGYVQIDTISAIERAHHHTLWNRTSTYQPQHLEQLVEQKQVFEYWAHAAAYLPMSDYRYTLVRKAALQSGELAHWYPRNNKLMADVLARITAEGPLMAKDFDKDEAVIKRKPADWASKPAKRALEFLFMQGDLMIAKRANFHKVYDLTERVLPCSVNTSIPSDDAYFRFLITRFLSANGLGKASEIAYLRKNSKRAIQKKLNAMLEEKSLIEVTVAGESYVTLTEQLETLERPIKRNKLHILSPFDNLLIQRKRIQALFNFDYLLECYVPQAKRQYGYFSLPILWDTNLVARMDCRVDRKTKILHIHHLVLEANLQKTAAFHLALQQSLTAFLIFNQCDEYVLHKTTHLS</sequence>
<comment type="caution">
    <text evidence="1">The sequence shown here is derived from an EMBL/GenBank/DDBJ whole genome shotgun (WGS) entry which is preliminary data.</text>
</comment>
<gene>
    <name evidence="1" type="ORF">GPLA_2934</name>
</gene>
<accession>K6ZU71</accession>
<dbReference type="InterPro" id="IPR009351">
    <property type="entry name" value="AlkZ-like"/>
</dbReference>
<protein>
    <recommendedName>
        <fullName evidence="3">Cytoplasmic protein</fullName>
    </recommendedName>
</protein>
<name>K6ZU71_9ALTE</name>
<dbReference type="Pfam" id="PF06224">
    <property type="entry name" value="AlkZ-like"/>
    <property type="match status" value="1"/>
</dbReference>
<proteinExistence type="predicted"/>